<proteinExistence type="predicted"/>
<sequence length="120" mass="14497">MHHTFSREEYKEFLLVEFLKSKDYDENFSHLTGHFESLKYWEIKISSINNILTIILEQLEKRGIDTNEIIKFIYELPLSYDFLIQETDIRFIDTLYKNILSPNLVLEDYLIDTQYSIYGK</sequence>
<protein>
    <submittedName>
        <fullName evidence="1">Uncharacterized protein</fullName>
    </submittedName>
</protein>
<evidence type="ECO:0000313" key="2">
    <source>
        <dbReference type="Proteomes" id="UP001600109"/>
    </source>
</evidence>
<dbReference type="RefSeq" id="WP_379854658.1">
    <property type="nucleotide sequence ID" value="NZ_JBHZPZ010000007.1"/>
</dbReference>
<evidence type="ECO:0000313" key="1">
    <source>
        <dbReference type="EMBL" id="MFE3868002.1"/>
    </source>
</evidence>
<organism evidence="1 2">
    <name type="scientific">Flavobacterium xylosi</name>
    <dbReference type="NCBI Taxonomy" id="3230415"/>
    <lineage>
        <taxon>Bacteria</taxon>
        <taxon>Pseudomonadati</taxon>
        <taxon>Bacteroidota</taxon>
        <taxon>Flavobacteriia</taxon>
        <taxon>Flavobacteriales</taxon>
        <taxon>Flavobacteriaceae</taxon>
        <taxon>Flavobacterium</taxon>
    </lineage>
</organism>
<dbReference type="Proteomes" id="UP001600109">
    <property type="component" value="Unassembled WGS sequence"/>
</dbReference>
<name>A0ABW6HWB8_9FLAO</name>
<keyword evidence="2" id="KW-1185">Reference proteome</keyword>
<reference evidence="1 2" key="1">
    <citation type="submission" date="2024-06" db="EMBL/GenBank/DDBJ databases">
        <title>Flavobacterium spp. isolated from glacier.</title>
        <authorList>
            <person name="Han D."/>
        </authorList>
    </citation>
    <scope>NUCLEOTIDE SEQUENCE [LARGE SCALE GENOMIC DNA]</scope>
    <source>
        <strain evidence="1 2">LS2P90</strain>
    </source>
</reference>
<accession>A0ABW6HWB8</accession>
<comment type="caution">
    <text evidence="1">The sequence shown here is derived from an EMBL/GenBank/DDBJ whole genome shotgun (WGS) entry which is preliminary data.</text>
</comment>
<dbReference type="EMBL" id="JBHZPZ010000007">
    <property type="protein sequence ID" value="MFE3868002.1"/>
    <property type="molecule type" value="Genomic_DNA"/>
</dbReference>
<gene>
    <name evidence="1" type="ORF">ACFX5E_07930</name>
</gene>